<sequence length="145" mass="15949">MTITRESSSWFGTEQADIQAYLEAIAAEGYPVQEVVDARCSACGGNVFDIEIDDDEGYVLRSCAGCGERFEMLDSADVAEEAEIGDAQCPCGSEQFEIAVGFALREDQEIRWVYVGARCVADGQLGVYADWKIDYSPSRHLLQQV</sequence>
<evidence type="ECO:0000313" key="2">
    <source>
        <dbReference type="Proteomes" id="UP000295453"/>
    </source>
</evidence>
<comment type="caution">
    <text evidence="1">The sequence shown here is derived from an EMBL/GenBank/DDBJ whole genome shotgun (WGS) entry which is preliminary data.</text>
</comment>
<accession>A0A4V2NZY3</accession>
<dbReference type="AlphaFoldDB" id="A0A4V2NZY3"/>
<organism evidence="1 2">
    <name type="scientific">Nocardioides jejuensis</name>
    <dbReference type="NCBI Taxonomy" id="2502782"/>
    <lineage>
        <taxon>Bacteria</taxon>
        <taxon>Bacillati</taxon>
        <taxon>Actinomycetota</taxon>
        <taxon>Actinomycetes</taxon>
        <taxon>Propionibacteriales</taxon>
        <taxon>Nocardioidaceae</taxon>
        <taxon>Nocardioides</taxon>
    </lineage>
</organism>
<name>A0A4V2NZY3_9ACTN</name>
<proteinExistence type="predicted"/>
<dbReference type="Proteomes" id="UP000295453">
    <property type="component" value="Unassembled WGS sequence"/>
</dbReference>
<protein>
    <submittedName>
        <fullName evidence="1">Uncharacterized protein</fullName>
    </submittedName>
</protein>
<gene>
    <name evidence="1" type="ORF">EPD65_01730</name>
</gene>
<evidence type="ECO:0000313" key="1">
    <source>
        <dbReference type="EMBL" id="TCJ30782.1"/>
    </source>
</evidence>
<dbReference type="RefSeq" id="WP_131581353.1">
    <property type="nucleotide sequence ID" value="NZ_SJZJ01000002.1"/>
</dbReference>
<reference evidence="1 2" key="1">
    <citation type="submission" date="2019-03" db="EMBL/GenBank/DDBJ databases">
        <authorList>
            <person name="Kim M.K.M."/>
        </authorList>
    </citation>
    <scope>NUCLEOTIDE SEQUENCE [LARGE SCALE GENOMIC DNA]</scope>
    <source>
        <strain evidence="1 2">18JY15-6</strain>
    </source>
</reference>
<dbReference type="OrthoDB" id="281728at2"/>
<dbReference type="EMBL" id="SJZJ01000002">
    <property type="protein sequence ID" value="TCJ30782.1"/>
    <property type="molecule type" value="Genomic_DNA"/>
</dbReference>
<keyword evidence="2" id="KW-1185">Reference proteome</keyword>